<comment type="cofactor">
    <cofactor evidence="1">
        <name>Mg(2+)</name>
        <dbReference type="ChEBI" id="CHEBI:18420"/>
    </cofactor>
</comment>
<organism evidence="5 6">
    <name type="scientific">Yanshouia hominis</name>
    <dbReference type="NCBI Taxonomy" id="2763673"/>
    <lineage>
        <taxon>Bacteria</taxon>
        <taxon>Bacillati</taxon>
        <taxon>Bacillota</taxon>
        <taxon>Clostridia</taxon>
        <taxon>Eubacteriales</taxon>
        <taxon>Oscillospiraceae</taxon>
        <taxon>Yanshouia</taxon>
    </lineage>
</organism>
<dbReference type="Proteomes" id="UP000658131">
    <property type="component" value="Unassembled WGS sequence"/>
</dbReference>
<evidence type="ECO:0000313" key="6">
    <source>
        <dbReference type="Proteomes" id="UP000658131"/>
    </source>
</evidence>
<dbReference type="SUPFAM" id="SSF55811">
    <property type="entry name" value="Nudix"/>
    <property type="match status" value="1"/>
</dbReference>
<protein>
    <submittedName>
        <fullName evidence="5">NUDIX hydrolase</fullName>
    </submittedName>
</protein>
<dbReference type="PANTHER" id="PTHR11839">
    <property type="entry name" value="UDP/ADP-SUGAR PYROPHOSPHATASE"/>
    <property type="match status" value="1"/>
</dbReference>
<dbReference type="RefSeq" id="WP_262399544.1">
    <property type="nucleotide sequence ID" value="NZ_JACRTB010000007.1"/>
</dbReference>
<dbReference type="InterPro" id="IPR000086">
    <property type="entry name" value="NUDIX_hydrolase_dom"/>
</dbReference>
<keyword evidence="6" id="KW-1185">Reference proteome</keyword>
<dbReference type="PRINTS" id="PR00502">
    <property type="entry name" value="NUDIXFAMILY"/>
</dbReference>
<evidence type="ECO:0000256" key="1">
    <source>
        <dbReference type="ARBA" id="ARBA00001946"/>
    </source>
</evidence>
<dbReference type="InterPro" id="IPR020084">
    <property type="entry name" value="NUDIX_hydrolase_CS"/>
</dbReference>
<sequence length="177" mass="19698">MAVEKTISQRRVYDGRILNVRVDEAVLPNGKTVTREVIEHHGACGIVAFDEDGKLLMVRQYRYPMACELLELPAGKIDPGETPDACAARELEEETGYRASKLEFLGDIYPIAAYCCEVVHLYLAKGLTRGAQHLDPDEFLDVLHVDFDEALGRVLAGELPDSKTQIGIMKAALLRRK</sequence>
<keyword evidence="2 3" id="KW-0378">Hydrolase</keyword>
<proteinExistence type="inferred from homology"/>
<dbReference type="InterPro" id="IPR015797">
    <property type="entry name" value="NUDIX_hydrolase-like_dom_sf"/>
</dbReference>
<accession>A0ABR7NIG0</accession>
<comment type="caution">
    <text evidence="5">The sequence shown here is derived from an EMBL/GenBank/DDBJ whole genome shotgun (WGS) entry which is preliminary data.</text>
</comment>
<evidence type="ECO:0000259" key="4">
    <source>
        <dbReference type="PROSITE" id="PS51462"/>
    </source>
</evidence>
<dbReference type="Pfam" id="PF00293">
    <property type="entry name" value="NUDIX"/>
    <property type="match status" value="1"/>
</dbReference>
<evidence type="ECO:0000256" key="2">
    <source>
        <dbReference type="ARBA" id="ARBA00022801"/>
    </source>
</evidence>
<dbReference type="PROSITE" id="PS00893">
    <property type="entry name" value="NUDIX_BOX"/>
    <property type="match status" value="1"/>
</dbReference>
<dbReference type="GO" id="GO:0016787">
    <property type="term" value="F:hydrolase activity"/>
    <property type="evidence" value="ECO:0007669"/>
    <property type="project" value="UniProtKB-KW"/>
</dbReference>
<gene>
    <name evidence="5" type="ORF">H8717_06070</name>
</gene>
<dbReference type="PANTHER" id="PTHR11839:SF18">
    <property type="entry name" value="NUDIX HYDROLASE DOMAIN-CONTAINING PROTEIN"/>
    <property type="match status" value="1"/>
</dbReference>
<comment type="similarity">
    <text evidence="3">Belongs to the Nudix hydrolase family.</text>
</comment>
<dbReference type="InterPro" id="IPR020476">
    <property type="entry name" value="Nudix_hydrolase"/>
</dbReference>
<name>A0ABR7NIG0_9FIRM</name>
<dbReference type="PROSITE" id="PS51462">
    <property type="entry name" value="NUDIX"/>
    <property type="match status" value="1"/>
</dbReference>
<feature type="domain" description="Nudix hydrolase" evidence="4">
    <location>
        <begin position="39"/>
        <end position="167"/>
    </location>
</feature>
<evidence type="ECO:0000313" key="5">
    <source>
        <dbReference type="EMBL" id="MBC8575980.1"/>
    </source>
</evidence>
<reference evidence="5 6" key="1">
    <citation type="submission" date="2020-08" db="EMBL/GenBank/DDBJ databases">
        <title>Genome public.</title>
        <authorList>
            <person name="Liu C."/>
            <person name="Sun Q."/>
        </authorList>
    </citation>
    <scope>NUCLEOTIDE SEQUENCE [LARGE SCALE GENOMIC DNA]</scope>
    <source>
        <strain evidence="5 6">BX1</strain>
    </source>
</reference>
<dbReference type="EMBL" id="JACRTB010000007">
    <property type="protein sequence ID" value="MBC8575980.1"/>
    <property type="molecule type" value="Genomic_DNA"/>
</dbReference>
<evidence type="ECO:0000256" key="3">
    <source>
        <dbReference type="RuleBase" id="RU003476"/>
    </source>
</evidence>
<dbReference type="Gene3D" id="3.90.79.10">
    <property type="entry name" value="Nucleoside Triphosphate Pyrophosphohydrolase"/>
    <property type="match status" value="1"/>
</dbReference>